<comment type="caution">
    <text evidence="6">The sequence shown here is derived from an EMBL/GenBank/DDBJ whole genome shotgun (WGS) entry which is preliminary data.</text>
</comment>
<dbReference type="SUPFAM" id="SSF54373">
    <property type="entry name" value="FAD-linked reductases, C-terminal domain"/>
    <property type="match status" value="1"/>
</dbReference>
<dbReference type="PANTHER" id="PTHR10961">
    <property type="entry name" value="PEROXISOMAL SARCOSINE OXIDASE"/>
    <property type="match status" value="1"/>
</dbReference>
<comment type="cofactor">
    <cofactor evidence="1">
        <name>FAD</name>
        <dbReference type="ChEBI" id="CHEBI:57692"/>
    </cofactor>
</comment>
<accession>A0A6L6Y1U7</accession>
<dbReference type="RefSeq" id="WP_157346478.1">
    <property type="nucleotide sequence ID" value="NZ_WSEK01000005.1"/>
</dbReference>
<gene>
    <name evidence="6" type="ORF">GON03_20445</name>
</gene>
<sequence>MQYDVCVVGAGLAGAASARELAARGHSVLLLEQHAVGHRHGSSHGSSRIYRRAYADPFYVALTGRAADEWDRLEDESGVALRTPTGGLDVGAGRPEAVHAALTSAGVPVVHLSTAEVADRWPGIAVGPATFHPGAGHLDADRTVSTCVELAARHGAELREHTAMTRLEPAGDGVVVHTEGGSDRARRVVVAAGAWLPELLGGLGVSPQLPDLQVKQQEVFHHRHRDPAAAWPTLVHLTDDTEIYALPSGRDGGPAPAYKVGQFDSESDTSATARDGVIDDLARRTVRAFVEEYLPGLEPEPVAEASCLFTMTPDGDFVLDRVGPVVVASPCSGHAAKFAPLTGVLVADLVEGGTPDPRFAFRSAPAGTASWA</sequence>
<dbReference type="AlphaFoldDB" id="A0A6L6Y1U7"/>
<dbReference type="PANTHER" id="PTHR10961:SF7">
    <property type="entry name" value="FAD DEPENDENT OXIDOREDUCTASE DOMAIN-CONTAINING PROTEIN"/>
    <property type="match status" value="1"/>
</dbReference>
<dbReference type="InterPro" id="IPR045170">
    <property type="entry name" value="MTOX"/>
</dbReference>
<dbReference type="InterPro" id="IPR006076">
    <property type="entry name" value="FAD-dep_OxRdtase"/>
</dbReference>
<dbReference type="GO" id="GO:0050660">
    <property type="term" value="F:flavin adenine dinucleotide binding"/>
    <property type="evidence" value="ECO:0007669"/>
    <property type="project" value="InterPro"/>
</dbReference>
<dbReference type="Gene3D" id="3.30.9.10">
    <property type="entry name" value="D-Amino Acid Oxidase, subunit A, domain 2"/>
    <property type="match status" value="1"/>
</dbReference>
<dbReference type="SUPFAM" id="SSF51905">
    <property type="entry name" value="FAD/NAD(P)-binding domain"/>
    <property type="match status" value="1"/>
</dbReference>
<evidence type="ECO:0000256" key="4">
    <source>
        <dbReference type="ARBA" id="ARBA00023002"/>
    </source>
</evidence>
<dbReference type="Proteomes" id="UP000473525">
    <property type="component" value="Unassembled WGS sequence"/>
</dbReference>
<keyword evidence="7" id="KW-1185">Reference proteome</keyword>
<evidence type="ECO:0000256" key="3">
    <source>
        <dbReference type="ARBA" id="ARBA00022827"/>
    </source>
</evidence>
<evidence type="ECO:0000256" key="2">
    <source>
        <dbReference type="ARBA" id="ARBA00022630"/>
    </source>
</evidence>
<organism evidence="6 7">
    <name type="scientific">Nocardioides agri</name>
    <dbReference type="NCBI Taxonomy" id="2682843"/>
    <lineage>
        <taxon>Bacteria</taxon>
        <taxon>Bacillati</taxon>
        <taxon>Actinomycetota</taxon>
        <taxon>Actinomycetes</taxon>
        <taxon>Propionibacteriales</taxon>
        <taxon>Nocardioidaceae</taxon>
        <taxon>Nocardioides</taxon>
    </lineage>
</organism>
<keyword evidence="4" id="KW-0560">Oxidoreductase</keyword>
<evidence type="ECO:0000256" key="1">
    <source>
        <dbReference type="ARBA" id="ARBA00001974"/>
    </source>
</evidence>
<protein>
    <submittedName>
        <fullName evidence="6">FAD-dependent oxidoreductase</fullName>
    </submittedName>
</protein>
<dbReference type="Pfam" id="PF01266">
    <property type="entry name" value="DAO"/>
    <property type="match status" value="1"/>
</dbReference>
<evidence type="ECO:0000259" key="5">
    <source>
        <dbReference type="Pfam" id="PF01266"/>
    </source>
</evidence>
<dbReference type="GO" id="GO:0008115">
    <property type="term" value="F:sarcosine oxidase activity"/>
    <property type="evidence" value="ECO:0007669"/>
    <property type="project" value="TreeGrafter"/>
</dbReference>
<reference evidence="6 7" key="1">
    <citation type="submission" date="2019-12" db="EMBL/GenBank/DDBJ databases">
        <authorList>
            <person name="Huq M.A."/>
        </authorList>
    </citation>
    <scope>NUCLEOTIDE SEQUENCE [LARGE SCALE GENOMIC DNA]</scope>
    <source>
        <strain evidence="6 7">MAH-18</strain>
    </source>
</reference>
<keyword evidence="2" id="KW-0285">Flavoprotein</keyword>
<evidence type="ECO:0000313" key="7">
    <source>
        <dbReference type="Proteomes" id="UP000473525"/>
    </source>
</evidence>
<evidence type="ECO:0000313" key="6">
    <source>
        <dbReference type="EMBL" id="MVQ51555.1"/>
    </source>
</evidence>
<keyword evidence="3" id="KW-0274">FAD</keyword>
<dbReference type="EMBL" id="WSEK01000005">
    <property type="protein sequence ID" value="MVQ51555.1"/>
    <property type="molecule type" value="Genomic_DNA"/>
</dbReference>
<dbReference type="InterPro" id="IPR036188">
    <property type="entry name" value="FAD/NAD-bd_sf"/>
</dbReference>
<proteinExistence type="predicted"/>
<name>A0A6L6Y1U7_9ACTN</name>
<dbReference type="Gene3D" id="3.50.50.60">
    <property type="entry name" value="FAD/NAD(P)-binding domain"/>
    <property type="match status" value="1"/>
</dbReference>
<feature type="domain" description="FAD dependent oxidoreductase" evidence="5">
    <location>
        <begin position="4"/>
        <end position="349"/>
    </location>
</feature>